<protein>
    <submittedName>
        <fullName evidence="1">Metallocarboxypeptidase D peptidase unit 2 (M14 family)</fullName>
    </submittedName>
</protein>
<evidence type="ECO:0000313" key="2">
    <source>
        <dbReference type="Proteomes" id="UP000728185"/>
    </source>
</evidence>
<dbReference type="EMBL" id="LUCM01004426">
    <property type="protein sequence ID" value="KAA0194356.1"/>
    <property type="molecule type" value="Genomic_DNA"/>
</dbReference>
<organism evidence="1 2">
    <name type="scientific">Fasciolopsis buskii</name>
    <dbReference type="NCBI Taxonomy" id="27845"/>
    <lineage>
        <taxon>Eukaryota</taxon>
        <taxon>Metazoa</taxon>
        <taxon>Spiralia</taxon>
        <taxon>Lophotrochozoa</taxon>
        <taxon>Platyhelminthes</taxon>
        <taxon>Trematoda</taxon>
        <taxon>Digenea</taxon>
        <taxon>Plagiorchiida</taxon>
        <taxon>Echinostomata</taxon>
        <taxon>Echinostomatoidea</taxon>
        <taxon>Fasciolidae</taxon>
        <taxon>Fasciolopsis</taxon>
    </lineage>
</organism>
<proteinExistence type="predicted"/>
<comment type="caution">
    <text evidence="1">The sequence shown here is derived from an EMBL/GenBank/DDBJ whole genome shotgun (WGS) entry which is preliminary data.</text>
</comment>
<name>A0A8E0RYU3_9TREM</name>
<dbReference type="OrthoDB" id="10249045at2759"/>
<keyword evidence="2" id="KW-1185">Reference proteome</keyword>
<gene>
    <name evidence="1" type="ORF">FBUS_11643</name>
</gene>
<accession>A0A8E0RYU3</accession>
<reference evidence="1" key="1">
    <citation type="submission" date="2019-05" db="EMBL/GenBank/DDBJ databases">
        <title>Annotation for the trematode Fasciolopsis buski.</title>
        <authorList>
            <person name="Choi Y.-J."/>
        </authorList>
    </citation>
    <scope>NUCLEOTIDE SEQUENCE</scope>
    <source>
        <strain evidence="1">HT</strain>
        <tissue evidence="1">Whole worm</tissue>
    </source>
</reference>
<evidence type="ECO:0000313" key="1">
    <source>
        <dbReference type="EMBL" id="KAA0194356.1"/>
    </source>
</evidence>
<sequence length="178" mass="19455">MESNVAQKWNSETHEWLRFLAYLLAPGFHRHSAMCSRKDYSGQLFMRSSSHQRGHGTSGRLILNTLSVGSRSGQWDSAQIMPLALYLASMSPDLALHELTNHQLQQSRSFPPPLPLIPPISLALTLCPACRAASPRGTARVWSDFRLPSLLLGLLGHASLTAQGSTGLIGQVVVSKTE</sequence>
<dbReference type="Proteomes" id="UP000728185">
    <property type="component" value="Unassembled WGS sequence"/>
</dbReference>
<dbReference type="AlphaFoldDB" id="A0A8E0RYU3"/>